<name>A0AAV3A959_PYXAD</name>
<reference evidence="1" key="1">
    <citation type="thesis" date="2020" institute="ProQuest LLC" country="789 East Eisenhower Parkway, Ann Arbor, MI, USA">
        <title>Comparative Genomics and Chromosome Evolution.</title>
        <authorList>
            <person name="Mudd A.B."/>
        </authorList>
    </citation>
    <scope>NUCLEOTIDE SEQUENCE</scope>
    <source>
        <strain evidence="1">1538</strain>
        <tissue evidence="1">Blood</tissue>
    </source>
</reference>
<organism evidence="1 2">
    <name type="scientific">Pyxicephalus adspersus</name>
    <name type="common">African bullfrog</name>
    <dbReference type="NCBI Taxonomy" id="30357"/>
    <lineage>
        <taxon>Eukaryota</taxon>
        <taxon>Metazoa</taxon>
        <taxon>Chordata</taxon>
        <taxon>Craniata</taxon>
        <taxon>Vertebrata</taxon>
        <taxon>Euteleostomi</taxon>
        <taxon>Amphibia</taxon>
        <taxon>Batrachia</taxon>
        <taxon>Anura</taxon>
        <taxon>Neobatrachia</taxon>
        <taxon>Ranoidea</taxon>
        <taxon>Pyxicephalidae</taxon>
        <taxon>Pyxicephalinae</taxon>
        <taxon>Pyxicephalus</taxon>
    </lineage>
</organism>
<gene>
    <name evidence="1" type="ORF">GDO54_014580</name>
</gene>
<comment type="caution">
    <text evidence="1">The sequence shown here is derived from an EMBL/GenBank/DDBJ whole genome shotgun (WGS) entry which is preliminary data.</text>
</comment>
<evidence type="ECO:0000313" key="1">
    <source>
        <dbReference type="EMBL" id="DBA23689.1"/>
    </source>
</evidence>
<sequence length="103" mass="11988">MYSAPSCIVQSFVLGMDRERSFPMTIFELVYSQCYEFPEQPNPHILLVDYILLIDFSIKRHAQCWNPDVWTPQVTAQCGTLPNRLIRVHRSLYGSSKMDQSKC</sequence>
<dbReference type="Proteomes" id="UP001181693">
    <property type="component" value="Unassembled WGS sequence"/>
</dbReference>
<keyword evidence="2" id="KW-1185">Reference proteome</keyword>
<proteinExistence type="predicted"/>
<accession>A0AAV3A959</accession>
<protein>
    <submittedName>
        <fullName evidence="1">Uncharacterized protein</fullName>
    </submittedName>
</protein>
<dbReference type="EMBL" id="DYDO01000006">
    <property type="protein sequence ID" value="DBA23689.1"/>
    <property type="molecule type" value="Genomic_DNA"/>
</dbReference>
<dbReference type="AlphaFoldDB" id="A0AAV3A959"/>
<evidence type="ECO:0000313" key="2">
    <source>
        <dbReference type="Proteomes" id="UP001181693"/>
    </source>
</evidence>